<dbReference type="Proteomes" id="UP000514713">
    <property type="component" value="Chromosome"/>
</dbReference>
<feature type="binding site" evidence="9">
    <location>
        <position position="157"/>
    </location>
    <ligand>
        <name>cob(II)alamin</name>
        <dbReference type="ChEBI" id="CHEBI:16304"/>
    </ligand>
</feature>
<dbReference type="SUPFAM" id="SSF46548">
    <property type="entry name" value="alpha-helical ferredoxin"/>
    <property type="match status" value="1"/>
</dbReference>
<keyword evidence="7 9" id="KW-0408">Iron</keyword>
<feature type="binding site" evidence="9">
    <location>
        <position position="168"/>
    </location>
    <ligand>
        <name>cob(II)alamin</name>
        <dbReference type="ChEBI" id="CHEBI:16304"/>
    </ligand>
</feature>
<dbReference type="InterPro" id="IPR004453">
    <property type="entry name" value="QueG"/>
</dbReference>
<name>A0A7D7LFY1_9NOSO</name>
<dbReference type="InterPro" id="IPR023214">
    <property type="entry name" value="HAD_sf"/>
</dbReference>
<dbReference type="PANTHER" id="PTHR30002:SF4">
    <property type="entry name" value="EPOXYQUEUOSINE REDUCTASE"/>
    <property type="match status" value="1"/>
</dbReference>
<dbReference type="InterPro" id="IPR017900">
    <property type="entry name" value="4Fe4S_Fe_S_CS"/>
</dbReference>
<dbReference type="KEGG" id="ned:HUN01_19555"/>
<keyword evidence="12" id="KW-1185">Reference proteome</keyword>
<dbReference type="PANTHER" id="PTHR30002">
    <property type="entry name" value="EPOXYQUEUOSINE REDUCTASE"/>
    <property type="match status" value="1"/>
</dbReference>
<feature type="binding site" evidence="9">
    <location>
        <position position="190"/>
    </location>
    <ligand>
        <name>[4Fe-4S] cluster</name>
        <dbReference type="ChEBI" id="CHEBI:49883"/>
        <label>1</label>
    </ligand>
</feature>
<comment type="subunit">
    <text evidence="9">Monomer.</text>
</comment>
<dbReference type="SUPFAM" id="SSF56784">
    <property type="entry name" value="HAD-like"/>
    <property type="match status" value="1"/>
</dbReference>
<evidence type="ECO:0000256" key="6">
    <source>
        <dbReference type="ARBA" id="ARBA00023002"/>
    </source>
</evidence>
<feature type="binding site" evidence="9">
    <location>
        <position position="248"/>
    </location>
    <ligand>
        <name>[4Fe-4S] cluster</name>
        <dbReference type="ChEBI" id="CHEBI:49883"/>
        <label>1</label>
    </ligand>
</feature>
<dbReference type="NCBIfam" id="TIGR00276">
    <property type="entry name" value="tRNA epoxyqueuosine(34) reductase QueG"/>
    <property type="match status" value="1"/>
</dbReference>
<feature type="binding site" evidence="9">
    <location>
        <begin position="241"/>
        <end position="242"/>
    </location>
    <ligand>
        <name>cob(II)alamin</name>
        <dbReference type="ChEBI" id="CHEBI:16304"/>
    </ligand>
</feature>
<dbReference type="GO" id="GO:0052693">
    <property type="term" value="F:epoxyqueuosine reductase activity"/>
    <property type="evidence" value="ECO:0007669"/>
    <property type="project" value="UniProtKB-UniRule"/>
</dbReference>
<comment type="pathway">
    <text evidence="9">tRNA modification; tRNA-queuosine biosynthesis.</text>
</comment>
<dbReference type="NCBIfam" id="TIGR01549">
    <property type="entry name" value="HAD-SF-IA-v1"/>
    <property type="match status" value="1"/>
</dbReference>
<evidence type="ECO:0000313" key="12">
    <source>
        <dbReference type="Proteomes" id="UP000514713"/>
    </source>
</evidence>
<dbReference type="InterPro" id="IPR036412">
    <property type="entry name" value="HAD-like_sf"/>
</dbReference>
<dbReference type="GO" id="GO:0046872">
    <property type="term" value="F:metal ion binding"/>
    <property type="evidence" value="ECO:0007669"/>
    <property type="project" value="UniProtKB-KW"/>
</dbReference>
<dbReference type="Pfam" id="PF13484">
    <property type="entry name" value="Fer4_16"/>
    <property type="match status" value="1"/>
</dbReference>
<evidence type="ECO:0000256" key="4">
    <source>
        <dbReference type="ARBA" id="ARBA00022723"/>
    </source>
</evidence>
<dbReference type="Gene3D" id="1.10.150.240">
    <property type="entry name" value="Putative phosphatase, domain 2"/>
    <property type="match status" value="1"/>
</dbReference>
<feature type="active site" description="Proton donor" evidence="9">
    <location>
        <position position="133"/>
    </location>
</feature>
<feature type="binding site" evidence="9">
    <location>
        <position position="244"/>
    </location>
    <ligand>
        <name>[4Fe-4S] cluster</name>
        <dbReference type="ChEBI" id="CHEBI:49883"/>
        <label>2</label>
    </ligand>
</feature>
<dbReference type="GO" id="GO:0008616">
    <property type="term" value="P:tRNA queuosine(34) biosynthetic process"/>
    <property type="evidence" value="ECO:0007669"/>
    <property type="project" value="UniProtKB-UniRule"/>
</dbReference>
<feature type="binding site" evidence="9">
    <location>
        <position position="197"/>
    </location>
    <ligand>
        <name>[4Fe-4S] cluster</name>
        <dbReference type="ChEBI" id="CHEBI:49883"/>
        <label>2</label>
    </ligand>
</feature>
<dbReference type="Gene3D" id="3.30.70.20">
    <property type="match status" value="1"/>
</dbReference>
<evidence type="ECO:0000313" key="11">
    <source>
        <dbReference type="EMBL" id="QMS89669.1"/>
    </source>
</evidence>
<evidence type="ECO:0000256" key="7">
    <source>
        <dbReference type="ARBA" id="ARBA00023004"/>
    </source>
</evidence>
<keyword evidence="4 9" id="KW-0479">Metal-binding</keyword>
<dbReference type="InterPro" id="IPR041492">
    <property type="entry name" value="HAD_2"/>
</dbReference>
<dbReference type="UniPathway" id="UPA00392"/>
<dbReference type="InterPro" id="IPR006439">
    <property type="entry name" value="HAD-SF_hydro_IA"/>
</dbReference>
<dbReference type="SFLD" id="SFLDS00003">
    <property type="entry name" value="Haloacid_Dehalogenase"/>
    <property type="match status" value="1"/>
</dbReference>
<feature type="binding site" evidence="9">
    <location>
        <position position="60"/>
    </location>
    <ligand>
        <name>cob(II)alamin</name>
        <dbReference type="ChEBI" id="CHEBI:16304"/>
    </ligand>
</feature>
<keyword evidence="5 9" id="KW-0671">Queuosine biosynthesis</keyword>
<comment type="cofactor">
    <cofactor evidence="9">
        <name>cob(II)alamin</name>
        <dbReference type="ChEBI" id="CHEBI:16304"/>
    </cofactor>
</comment>
<comment type="cofactor">
    <cofactor evidence="9">
        <name>[4Fe-4S] cluster</name>
        <dbReference type="ChEBI" id="CHEBI:49883"/>
    </cofactor>
    <text evidence="9">Binds 2 [4Fe-4S] clusters per monomer.</text>
</comment>
<dbReference type="EMBL" id="CP054698">
    <property type="protein sequence ID" value="QMS89669.1"/>
    <property type="molecule type" value="Genomic_DNA"/>
</dbReference>
<keyword evidence="2 9" id="KW-0963">Cytoplasm</keyword>
<dbReference type="GO" id="GO:0031419">
    <property type="term" value="F:cobalamin binding"/>
    <property type="evidence" value="ECO:0007669"/>
    <property type="project" value="UniProtKB-KW"/>
</dbReference>
<dbReference type="InterPro" id="IPR013542">
    <property type="entry name" value="QueG_DUF1730"/>
</dbReference>
<comment type="subcellular location">
    <subcellularLocation>
        <location evidence="9">Cytoplasm</location>
    </subcellularLocation>
</comment>
<dbReference type="GO" id="GO:0051539">
    <property type="term" value="F:4 iron, 4 sulfur cluster binding"/>
    <property type="evidence" value="ECO:0007669"/>
    <property type="project" value="UniProtKB-KW"/>
</dbReference>
<evidence type="ECO:0000256" key="9">
    <source>
        <dbReference type="HAMAP-Rule" id="MF_00916"/>
    </source>
</evidence>
<dbReference type="EC" id="1.17.99.6" evidence="9"/>
<keyword evidence="1 9" id="KW-0004">4Fe-4S</keyword>
<evidence type="ECO:0000256" key="3">
    <source>
        <dbReference type="ARBA" id="ARBA00022694"/>
    </source>
</evidence>
<dbReference type="PROSITE" id="PS00198">
    <property type="entry name" value="4FE4S_FER_1"/>
    <property type="match status" value="1"/>
</dbReference>
<dbReference type="InterPro" id="IPR023198">
    <property type="entry name" value="PGP-like_dom2"/>
</dbReference>
<dbReference type="AlphaFoldDB" id="A0A7D7LFY1"/>
<evidence type="ECO:0000259" key="10">
    <source>
        <dbReference type="PROSITE" id="PS51379"/>
    </source>
</evidence>
<dbReference type="SFLD" id="SFLDG01129">
    <property type="entry name" value="C1.5:_HAD__Beta-PGM__Phosphata"/>
    <property type="match status" value="1"/>
</dbReference>
<comment type="caution">
    <text evidence="9">Lacks conserved residue(s) required for the propagation of feature annotation.</text>
</comment>
<feature type="binding site" evidence="9">
    <location>
        <position position="187"/>
    </location>
    <ligand>
        <name>[4Fe-4S] cluster</name>
        <dbReference type="ChEBI" id="CHEBI:49883"/>
        <label>1</label>
    </ligand>
</feature>
<dbReference type="Pfam" id="PF13419">
    <property type="entry name" value="HAD_2"/>
    <property type="match status" value="1"/>
</dbReference>
<keyword evidence="8 9" id="KW-0411">Iron-sulfur</keyword>
<dbReference type="Pfam" id="PF08331">
    <property type="entry name" value="QueG_DUF1730"/>
    <property type="match status" value="1"/>
</dbReference>
<comment type="similarity">
    <text evidence="9">Belongs to the QueG family.</text>
</comment>
<reference evidence="12" key="1">
    <citation type="submission" date="2020-06" db="EMBL/GenBank/DDBJ databases">
        <title>Nostoc edaphicum CCNP1411 genome.</title>
        <authorList>
            <person name="Fidor A."/>
            <person name="Grabski M."/>
            <person name="Gawor J."/>
            <person name="Gromadka R."/>
            <person name="Wegrzyn G."/>
            <person name="Mazur-Marzec H."/>
        </authorList>
    </citation>
    <scope>NUCLEOTIDE SEQUENCE [LARGE SCALE GENOMIC DNA]</scope>
    <source>
        <strain evidence="12">CCNP1411</strain>
    </source>
</reference>
<dbReference type="PROSITE" id="PS51379">
    <property type="entry name" value="4FE4S_FER_2"/>
    <property type="match status" value="1"/>
</dbReference>
<keyword evidence="3 9" id="KW-0819">tRNA processing</keyword>
<comment type="catalytic activity">
    <reaction evidence="9">
        <text>epoxyqueuosine(34) in tRNA + AH2 = queuosine(34) in tRNA + A + H2O</text>
        <dbReference type="Rhea" id="RHEA:32159"/>
        <dbReference type="Rhea" id="RHEA-COMP:18571"/>
        <dbReference type="Rhea" id="RHEA-COMP:18582"/>
        <dbReference type="ChEBI" id="CHEBI:13193"/>
        <dbReference type="ChEBI" id="CHEBI:15377"/>
        <dbReference type="ChEBI" id="CHEBI:17499"/>
        <dbReference type="ChEBI" id="CHEBI:194431"/>
        <dbReference type="ChEBI" id="CHEBI:194443"/>
        <dbReference type="EC" id="1.17.99.6"/>
    </reaction>
</comment>
<keyword evidence="6 9" id="KW-0560">Oxidoreductase</keyword>
<feature type="binding site" evidence="9">
    <location>
        <position position="241"/>
    </location>
    <ligand>
        <name>[4Fe-4S] cluster</name>
        <dbReference type="ChEBI" id="CHEBI:49883"/>
        <label>2</label>
    </ligand>
</feature>
<feature type="domain" description="4Fe-4S ferredoxin-type" evidence="10">
    <location>
        <begin position="178"/>
        <end position="207"/>
    </location>
</feature>
<dbReference type="InterPro" id="IPR017896">
    <property type="entry name" value="4Fe4S_Fe-S-bd"/>
</dbReference>
<evidence type="ECO:0000256" key="8">
    <source>
        <dbReference type="ARBA" id="ARBA00023014"/>
    </source>
</evidence>
<dbReference type="HAMAP" id="MF_00916">
    <property type="entry name" value="QueG"/>
    <property type="match status" value="1"/>
</dbReference>
<evidence type="ECO:0000256" key="1">
    <source>
        <dbReference type="ARBA" id="ARBA00022485"/>
    </source>
</evidence>
<gene>
    <name evidence="9 11" type="primary">queG</name>
    <name evidence="11" type="ORF">HUN01_19555</name>
</gene>
<feature type="binding site" evidence="9">
    <location>
        <position position="213"/>
    </location>
    <ligand>
        <name>[4Fe-4S] cluster</name>
        <dbReference type="ChEBI" id="CHEBI:49883"/>
        <label>2</label>
    </ligand>
</feature>
<feature type="binding site" evidence="9">
    <location>
        <position position="154"/>
    </location>
    <ligand>
        <name>cob(II)alamin</name>
        <dbReference type="ChEBI" id="CHEBI:16304"/>
    </ligand>
</feature>
<keyword evidence="9" id="KW-0846">Cobalamin</keyword>
<evidence type="ECO:0000256" key="5">
    <source>
        <dbReference type="ARBA" id="ARBA00022785"/>
    </source>
</evidence>
<accession>A0A7D7LFY1</accession>
<proteinExistence type="inferred from homology"/>
<organism evidence="11 12">
    <name type="scientific">Nostoc edaphicum CCNP1411</name>
    <dbReference type="NCBI Taxonomy" id="1472755"/>
    <lineage>
        <taxon>Bacteria</taxon>
        <taxon>Bacillati</taxon>
        <taxon>Cyanobacteriota</taxon>
        <taxon>Cyanophyceae</taxon>
        <taxon>Nostocales</taxon>
        <taxon>Nostocaceae</taxon>
        <taxon>Nostoc</taxon>
    </lineage>
</organism>
<protein>
    <recommendedName>
        <fullName evidence="9">Epoxyqueuosine reductase</fullName>
        <ecNumber evidence="9">1.17.99.6</ecNumber>
    </recommendedName>
    <alternativeName>
        <fullName evidence="9">Queuosine biosynthesis protein QueG</fullName>
    </alternativeName>
</protein>
<feature type="binding site" evidence="9">
    <location>
        <position position="193"/>
    </location>
    <ligand>
        <name>[4Fe-4S] cluster</name>
        <dbReference type="ChEBI" id="CHEBI:49883"/>
        <label>1</label>
    </ligand>
</feature>
<dbReference type="Gene3D" id="3.40.50.1000">
    <property type="entry name" value="HAD superfamily/HAD-like"/>
    <property type="match status" value="1"/>
</dbReference>
<sequence>MNQYSITSSSVVKEKASELGFHKVGIAAADGVDATEAQRLQAWIELGYHADMEWMANPKRQDIRLVMPEVRSLVCVALNYYTPHQRPDGEEYAKISRYGWGRDYHKVMHKKLKQLATWLESLDTGVIARYYADTGPVQDKILAQLAGIGWIAKNGNVITREYGSWVFLGEVLTNLELESDHPHTEHCGSCTRCLQACPTGAITQPFVVDANRCIAYHTIENRAEELPKTVTPHLQGWVAGCDICQDVCPWNQRFANTTDIAEFQPYPGNIAPHLLELAQISDQEWDKRFPASALRRIKPEMLRRNALANLDASRQRMTPKVIIFDFDGTIADTVDALVSIANRLAVDFGYRQISPEQLALLKNLTSREIIKYSGVSLFKIPFLVKKVKGELKNKIPELKPIPGIKEALIELQNHGYKLGIITSNSKENVTQFLTINDLNHLFDFIYSGITIFGKTTIINNVLRQKQLKPQEVIYVGDETRDIEASKKANIQVIAVTWGFNSPEALAKQNPDYLIQLPSELLEVMNGR</sequence>
<feature type="binding site" evidence="9">
    <location>
        <position position="133"/>
    </location>
    <ligand>
        <name>cob(II)alamin</name>
        <dbReference type="ChEBI" id="CHEBI:16304"/>
    </ligand>
</feature>
<comment type="function">
    <text evidence="9">Catalyzes the conversion of epoxyqueuosine (oQ) to queuosine (Q), which is a hypermodified base found in the wobble positions of tRNA(Asp), tRNA(Asn), tRNA(His) and tRNA(Tyr).</text>
</comment>
<dbReference type="GO" id="GO:0005737">
    <property type="term" value="C:cytoplasm"/>
    <property type="evidence" value="ECO:0007669"/>
    <property type="project" value="UniProtKB-SubCell"/>
</dbReference>
<keyword evidence="9" id="KW-0170">Cobalt</keyword>
<evidence type="ECO:0000256" key="2">
    <source>
        <dbReference type="ARBA" id="ARBA00022490"/>
    </source>
</evidence>